<dbReference type="EMBL" id="JBHSUA010000009">
    <property type="protein sequence ID" value="MFC6396294.1"/>
    <property type="molecule type" value="Genomic_DNA"/>
</dbReference>
<accession>A0ABW1X1E5</accession>
<dbReference type="InterPro" id="IPR036188">
    <property type="entry name" value="FAD/NAD-bd_sf"/>
</dbReference>
<evidence type="ECO:0000259" key="1">
    <source>
        <dbReference type="Pfam" id="PF01494"/>
    </source>
</evidence>
<evidence type="ECO:0000313" key="3">
    <source>
        <dbReference type="Proteomes" id="UP001596266"/>
    </source>
</evidence>
<keyword evidence="3" id="KW-1185">Reference proteome</keyword>
<gene>
    <name evidence="2" type="ORF">ACFP57_04725</name>
</gene>
<protein>
    <submittedName>
        <fullName evidence="2">Geranylgeranyl reductase family protein</fullName>
    </submittedName>
</protein>
<dbReference type="RefSeq" id="WP_343885070.1">
    <property type="nucleotide sequence ID" value="NZ_BAAAKI010000004.1"/>
</dbReference>
<feature type="domain" description="FAD-binding" evidence="1">
    <location>
        <begin position="6"/>
        <end position="328"/>
    </location>
</feature>
<dbReference type="InterPro" id="IPR050407">
    <property type="entry name" value="Geranylgeranyl_reductase"/>
</dbReference>
<dbReference type="Proteomes" id="UP001596266">
    <property type="component" value="Unassembled WGS sequence"/>
</dbReference>
<sequence length="422" mass="45165">MAQTPDVVVVGAGPGGSATAAHLARRGLDVILLEKATFPRDKICGDGLTPRAVRSLVRLGVDISESNGFHRNEGLRIYGGHAQLNSGDDLFMPWPQLADFPPYGLTCARMDLDEKLARHAALLGATLVEGAAVTAPIREGGRIVGVTTKDGREFRAPVVVAADGVSSRLGIAMGVEKLEKRPMGVAVRAYYRSPRGADDFMESWLELWDGEPGSSNVLPGYGWIFPMGNGIVNVGLGMLSSSEAFGSTDYKDLMKRWLAATPAEWGLSEENQIGPIRGAALPMGLNRTPTYANGMLLVGDAGGMVNPFNGEGIDYALEAAELAADAIAQAKLAGFGTDAAELALRGYSRHVRESFGGYFRLGHIFAWLIGHPTVMKVCVRYGLPRKHLMRLVHKLLANLTDHPGRDASDRIINTLTRLAPPA</sequence>
<dbReference type="NCBIfam" id="TIGR02032">
    <property type="entry name" value="GG-red-SF"/>
    <property type="match status" value="1"/>
</dbReference>
<dbReference type="Pfam" id="PF01494">
    <property type="entry name" value="FAD_binding_3"/>
    <property type="match status" value="1"/>
</dbReference>
<dbReference type="PRINTS" id="PR00420">
    <property type="entry name" value="RNGMNOXGNASE"/>
</dbReference>
<proteinExistence type="predicted"/>
<dbReference type="SUPFAM" id="SSF51905">
    <property type="entry name" value="FAD/NAD(P)-binding domain"/>
    <property type="match status" value="1"/>
</dbReference>
<evidence type="ECO:0000313" key="2">
    <source>
        <dbReference type="EMBL" id="MFC6396294.1"/>
    </source>
</evidence>
<dbReference type="InterPro" id="IPR011777">
    <property type="entry name" value="Geranylgeranyl_Rdtase_fam"/>
</dbReference>
<dbReference type="PANTHER" id="PTHR42685:SF22">
    <property type="entry name" value="CONDITIONED MEDIUM FACTOR RECEPTOR 1"/>
    <property type="match status" value="1"/>
</dbReference>
<dbReference type="PANTHER" id="PTHR42685">
    <property type="entry name" value="GERANYLGERANYL DIPHOSPHATE REDUCTASE"/>
    <property type="match status" value="1"/>
</dbReference>
<comment type="caution">
    <text evidence="2">The sequence shown here is derived from an EMBL/GenBank/DDBJ whole genome shotgun (WGS) entry which is preliminary data.</text>
</comment>
<reference evidence="3" key="1">
    <citation type="journal article" date="2019" name="Int. J. Syst. Evol. Microbiol.">
        <title>The Global Catalogue of Microorganisms (GCM) 10K type strain sequencing project: providing services to taxonomists for standard genome sequencing and annotation.</title>
        <authorList>
            <consortium name="The Broad Institute Genomics Platform"/>
            <consortium name="The Broad Institute Genome Sequencing Center for Infectious Disease"/>
            <person name="Wu L."/>
            <person name="Ma J."/>
        </authorList>
    </citation>
    <scope>NUCLEOTIDE SEQUENCE [LARGE SCALE GENOMIC DNA]</scope>
    <source>
        <strain evidence="3">CGMCC 1.15277</strain>
    </source>
</reference>
<organism evidence="2 3">
    <name type="scientific">Luteococcus sanguinis</name>
    <dbReference type="NCBI Taxonomy" id="174038"/>
    <lineage>
        <taxon>Bacteria</taxon>
        <taxon>Bacillati</taxon>
        <taxon>Actinomycetota</taxon>
        <taxon>Actinomycetes</taxon>
        <taxon>Propionibacteriales</taxon>
        <taxon>Propionibacteriaceae</taxon>
        <taxon>Luteococcus</taxon>
    </lineage>
</organism>
<dbReference type="InterPro" id="IPR002938">
    <property type="entry name" value="FAD-bd"/>
</dbReference>
<dbReference type="Gene3D" id="3.50.50.60">
    <property type="entry name" value="FAD/NAD(P)-binding domain"/>
    <property type="match status" value="1"/>
</dbReference>
<name>A0ABW1X1E5_9ACTN</name>